<protein>
    <recommendedName>
        <fullName evidence="4">Leucine rich repeat variant</fullName>
    </recommendedName>
</protein>
<dbReference type="InterPro" id="IPR011989">
    <property type="entry name" value="ARM-like"/>
</dbReference>
<comment type="caution">
    <text evidence="2">The sequence shown here is derived from an EMBL/GenBank/DDBJ whole genome shotgun (WGS) entry which is preliminary data.</text>
</comment>
<feature type="region of interest" description="Disordered" evidence="1">
    <location>
        <begin position="340"/>
        <end position="360"/>
    </location>
</feature>
<gene>
    <name evidence="2" type="ORF">M8542_38290</name>
</gene>
<sequence length="448" mass="47946">MVDGLRPALAGLAANPAAPVDVLSRLTADRHAAAKMAWRQPNLPDVVVTRLLDLGDPAIALALDSPRRSPASRQRVAAHPDVEIRCALRNFVDHTIRSGVRVMPDELAEYAGPGGLAGLAGHEDPVLRAAVAKTWEAMPVAVRRALLADPDPRVRAAAAGYPHPPAPADLHAALMADAATRPAAAAYATLTAESLRECLAGDEELRAEVAINPALPPEAVDRLVEDPSPVVRARVVLRQDLPEDRRRRLHAALLADSSDVVAVLMLDHDQPTWLPDRPLAERVAHLDSPIPCFRRCAARSPDLPAAVVRRLHEHEDVEVRRIVAWRPDTPGEVLEGLVSEHGESPRRRPGLTKHPNFPPEGFVRLAGADDSRRRALAAEGPDLPEAVLAALARDPVVSVRAAAARHRRVPVAALEVLLSDSAKVAEAAAANPALPADRMRALLDEAGL</sequence>
<accession>A0A9X2SQI6</accession>
<evidence type="ECO:0000256" key="1">
    <source>
        <dbReference type="SAM" id="MobiDB-lite"/>
    </source>
</evidence>
<name>A0A9X2SQI6_9PSEU</name>
<dbReference type="AlphaFoldDB" id="A0A9X2SQI6"/>
<dbReference type="Gene3D" id="1.25.10.10">
    <property type="entry name" value="Leucine-rich Repeat Variant"/>
    <property type="match status" value="2"/>
</dbReference>
<evidence type="ECO:0000313" key="2">
    <source>
        <dbReference type="EMBL" id="MCR6488695.1"/>
    </source>
</evidence>
<proteinExistence type="predicted"/>
<dbReference type="RefSeq" id="WP_257925261.1">
    <property type="nucleotide sequence ID" value="NZ_JAMXQV010000027.1"/>
</dbReference>
<evidence type="ECO:0000313" key="3">
    <source>
        <dbReference type="Proteomes" id="UP001144096"/>
    </source>
</evidence>
<organism evidence="2 3">
    <name type="scientific">Amycolatopsis iheyensis</name>
    <dbReference type="NCBI Taxonomy" id="2945988"/>
    <lineage>
        <taxon>Bacteria</taxon>
        <taxon>Bacillati</taxon>
        <taxon>Actinomycetota</taxon>
        <taxon>Actinomycetes</taxon>
        <taxon>Pseudonocardiales</taxon>
        <taxon>Pseudonocardiaceae</taxon>
        <taxon>Amycolatopsis</taxon>
    </lineage>
</organism>
<reference evidence="2" key="1">
    <citation type="submission" date="2022-06" db="EMBL/GenBank/DDBJ databases">
        <title>Amycolatopsis iheyaensis sp. nov., a new species of the genus Amycolatopsis isolated from soil in Iheya island, Japan.</title>
        <authorList>
            <person name="Ngamcharungchit C."/>
            <person name="Kanto H."/>
            <person name="Take A."/>
            <person name="Intra B."/>
            <person name="Matsumoto A."/>
            <person name="Panbangred W."/>
            <person name="Inahashi Y."/>
        </authorList>
    </citation>
    <scope>NUCLEOTIDE SEQUENCE</scope>
    <source>
        <strain evidence="2">OK19-0408</strain>
    </source>
</reference>
<dbReference type="EMBL" id="JAMXQV010000027">
    <property type="protein sequence ID" value="MCR6488695.1"/>
    <property type="molecule type" value="Genomic_DNA"/>
</dbReference>
<dbReference type="Proteomes" id="UP001144096">
    <property type="component" value="Unassembled WGS sequence"/>
</dbReference>
<keyword evidence="3" id="KW-1185">Reference proteome</keyword>
<evidence type="ECO:0008006" key="4">
    <source>
        <dbReference type="Google" id="ProtNLM"/>
    </source>
</evidence>